<organism evidence="2">
    <name type="scientific">Staphylothermus marinus</name>
    <dbReference type="NCBI Taxonomy" id="2280"/>
    <lineage>
        <taxon>Archaea</taxon>
        <taxon>Thermoproteota</taxon>
        <taxon>Thermoprotei</taxon>
        <taxon>Desulfurococcales</taxon>
        <taxon>Desulfurococcaceae</taxon>
        <taxon>Staphylothermus</taxon>
    </lineage>
</organism>
<dbReference type="AlphaFoldDB" id="A0A7C4DAT1"/>
<keyword evidence="1" id="KW-1133">Transmembrane helix</keyword>
<reference evidence="2" key="1">
    <citation type="journal article" date="2020" name="mSystems">
        <title>Genome- and Community-Level Interaction Insights into Carbon Utilization and Element Cycling Functions of Hydrothermarchaeota in Hydrothermal Sediment.</title>
        <authorList>
            <person name="Zhou Z."/>
            <person name="Liu Y."/>
            <person name="Xu W."/>
            <person name="Pan J."/>
            <person name="Luo Z.H."/>
            <person name="Li M."/>
        </authorList>
    </citation>
    <scope>NUCLEOTIDE SEQUENCE [LARGE SCALE GENOMIC DNA]</scope>
    <source>
        <strain evidence="2">SpSt-642</strain>
    </source>
</reference>
<sequence>MVGNLNHKHVLLILTSILLILVSIFLIITYRYPPEQWIEKETSTTEYTHLSNTTWDTGIHSGIRIFRDENELLSFLNNIINYFEKPYQEGYGLPALFPRELKEGLNRYSQTNIQVRGVDEPDIVKTNGRVIAYAYGKNIYIIDTSTDTLKSIIKLDNSTLVDGLFLYRNNLIVIATSGSQFVRIYRPAPIYNDVSTIIVIYNISDSANPIEIYRLTVSGWYFGSRLVDKYLYVLTNTEIYTPFIPLINGREMDVEKISLISLKPTNYLTIIAVDLEELIYNYASFLIDRSSLLYVSHSRIYVGRLIWGSIWEPEILIELSRMINVEVYREIVELLDQGRIYDAYILLASKFESKFENSLPNNTLMRNGRFYWNISLSDKTIFYVFEYMGLDINFSLAFQVNGIVLDQFAMEELNDNFVVATTCRRLRLVSYRSVVQEYTVSTTPLIMRGSSEEKLSTPIILIWLEPEAETSNNVYIINMSVGELAGKLENLAPGERIYSARLVKNILFLVTYRNVDPLFAIDLTNISNPVILGFLKIPGFSEYLHPIGNELLLGLGIGSKDETGQAEFGLLKFSLFNVTEPSNMSEISYIVLNGWSTALYDHHAVTIDYEYGRVYIPMNNATHWGVIVLKIVYSERIGLVIEGFLQHDGATRTLYVDNKIYTIGGYIIRIYENESLKQINEIALPQL</sequence>
<proteinExistence type="predicted"/>
<comment type="caution">
    <text evidence="2">The sequence shown here is derived from an EMBL/GenBank/DDBJ whole genome shotgun (WGS) entry which is preliminary data.</text>
</comment>
<name>A0A7C4DAT1_STAMA</name>
<evidence type="ECO:0000313" key="2">
    <source>
        <dbReference type="EMBL" id="HGM58637.1"/>
    </source>
</evidence>
<feature type="transmembrane region" description="Helical" evidence="1">
    <location>
        <begin position="12"/>
        <end position="32"/>
    </location>
</feature>
<protein>
    <recommendedName>
        <fullName evidence="3">Beta propeller domain protein</fullName>
    </recommendedName>
</protein>
<evidence type="ECO:0000256" key="1">
    <source>
        <dbReference type="SAM" id="Phobius"/>
    </source>
</evidence>
<keyword evidence="1" id="KW-0812">Transmembrane</keyword>
<keyword evidence="1" id="KW-0472">Membrane</keyword>
<dbReference type="EMBL" id="DTBJ01000024">
    <property type="protein sequence ID" value="HGM58637.1"/>
    <property type="molecule type" value="Genomic_DNA"/>
</dbReference>
<evidence type="ECO:0008006" key="3">
    <source>
        <dbReference type="Google" id="ProtNLM"/>
    </source>
</evidence>
<gene>
    <name evidence="2" type="ORF">ENU14_03500</name>
</gene>
<dbReference type="InterPro" id="IPR019198">
    <property type="entry name" value="Beta_propeller_containing"/>
</dbReference>
<dbReference type="Pfam" id="PF09826">
    <property type="entry name" value="Beta_propel"/>
    <property type="match status" value="1"/>
</dbReference>
<accession>A0A7C4DAT1</accession>